<dbReference type="AlphaFoldDB" id="A0A848EQA7"/>
<dbReference type="InterPro" id="IPR004256">
    <property type="entry name" value="DUF234"/>
</dbReference>
<evidence type="ECO:0000313" key="3">
    <source>
        <dbReference type="EMBL" id="NMK38159.1"/>
    </source>
</evidence>
<dbReference type="Gene3D" id="3.40.50.300">
    <property type="entry name" value="P-loop containing nucleotide triphosphate hydrolases"/>
    <property type="match status" value="1"/>
</dbReference>
<evidence type="ECO:0000313" key="4">
    <source>
        <dbReference type="Proteomes" id="UP000536773"/>
    </source>
</evidence>
<dbReference type="PANTHER" id="PTHR34704">
    <property type="entry name" value="ATPASE"/>
    <property type="match status" value="1"/>
</dbReference>
<dbReference type="SUPFAM" id="SSF52540">
    <property type="entry name" value="P-loop containing nucleoside triphosphate hydrolases"/>
    <property type="match status" value="1"/>
</dbReference>
<dbReference type="SUPFAM" id="SSF52980">
    <property type="entry name" value="Restriction endonuclease-like"/>
    <property type="match status" value="1"/>
</dbReference>
<dbReference type="Proteomes" id="UP000536773">
    <property type="component" value="Unassembled WGS sequence"/>
</dbReference>
<feature type="domain" description="ATPase" evidence="1">
    <location>
        <begin position="2"/>
        <end position="203"/>
    </location>
</feature>
<accession>A0A848EQA7</accession>
<keyword evidence="3" id="KW-0067">ATP-binding</keyword>
<comment type="caution">
    <text evidence="3">The sequence shown here is derived from an EMBL/GenBank/DDBJ whole genome shotgun (WGS) entry which is preliminary data.</text>
</comment>
<dbReference type="EMBL" id="JABBJH010000002">
    <property type="protein sequence ID" value="NMK38159.1"/>
    <property type="molecule type" value="Genomic_DNA"/>
</dbReference>
<gene>
    <name evidence="3" type="ORF">HG933_01915</name>
</gene>
<evidence type="ECO:0000259" key="2">
    <source>
        <dbReference type="Pfam" id="PF03008"/>
    </source>
</evidence>
<reference evidence="3 4" key="1">
    <citation type="submission" date="2020-04" db="EMBL/GenBank/DDBJ databases">
        <authorList>
            <person name="Hitch T.C.A."/>
            <person name="Wylensek D."/>
            <person name="Clavel T."/>
        </authorList>
    </citation>
    <scope>NUCLEOTIDE SEQUENCE [LARGE SCALE GENOMIC DNA]</scope>
    <source>
        <strain evidence="3 4">WCA-386-APC-2A</strain>
    </source>
</reference>
<sequence>MFVGRRSELAMMQRRYRRQGYECVVLYGRRRVGKTALIREFIRDKEAIFFTGMETTAQENLDSFSQCIYDFQGGHGTAPVYPDFQAAFDAVTGLAETRKLVLVIDEFPYLAKSYPGISSLLQVQIDHVWKDRDIYLILCGSSMSFMEKQVLGHQSPLFGRRTAQLKLQPFTIFEAQEFFPDMEPEKLAVLYGLTGGIPLYLGQMSRDATIDEDVMENFLDPMAYLFEEPSNLLKQEVREPATYNAIIQAVATGSTKVSQIATKTGLETSACVVYLKNLIGLGIIKKEYPFGESHSRKSIYLLKDSMFRFWYRFIPTHYSQIQNGMAEVAWQRIKPHLPDFMGQVFEDICLQWLWRENAGGRLPFVFDDAGRWWGGDPRTHKQTELDIVAGNAEGELLFGECKWRNELVDQDVLELLLYRGGLFQALRKEYMIFAKRGFSERCLREAAGNEHIHLVTFAQMMHR</sequence>
<dbReference type="PANTHER" id="PTHR34704:SF1">
    <property type="entry name" value="ATPASE"/>
    <property type="match status" value="1"/>
</dbReference>
<dbReference type="InterPro" id="IPR036390">
    <property type="entry name" value="WH_DNA-bd_sf"/>
</dbReference>
<feature type="domain" description="DUF234" evidence="2">
    <location>
        <begin position="310"/>
        <end position="405"/>
    </location>
</feature>
<protein>
    <submittedName>
        <fullName evidence="3">ATP-binding protein</fullName>
    </submittedName>
</protein>
<dbReference type="Pfam" id="PF03008">
    <property type="entry name" value="DUF234"/>
    <property type="match status" value="1"/>
</dbReference>
<dbReference type="InterPro" id="IPR011579">
    <property type="entry name" value="ATPase_dom"/>
</dbReference>
<dbReference type="Pfam" id="PF01637">
    <property type="entry name" value="ATPase_2"/>
    <property type="match status" value="1"/>
</dbReference>
<keyword evidence="3" id="KW-0547">Nucleotide-binding</keyword>
<dbReference type="InterPro" id="IPR011335">
    <property type="entry name" value="Restrct_endonuc-II-like"/>
</dbReference>
<dbReference type="SUPFAM" id="SSF46785">
    <property type="entry name" value="Winged helix' DNA-binding domain"/>
    <property type="match status" value="1"/>
</dbReference>
<name>A0A848EQA7_MEGEL</name>
<evidence type="ECO:0000259" key="1">
    <source>
        <dbReference type="Pfam" id="PF01637"/>
    </source>
</evidence>
<dbReference type="InterPro" id="IPR027417">
    <property type="entry name" value="P-loop_NTPase"/>
</dbReference>
<organism evidence="3 4">
    <name type="scientific">Megasphaera elsdenii</name>
    <dbReference type="NCBI Taxonomy" id="907"/>
    <lineage>
        <taxon>Bacteria</taxon>
        <taxon>Bacillati</taxon>
        <taxon>Bacillota</taxon>
        <taxon>Negativicutes</taxon>
        <taxon>Veillonellales</taxon>
        <taxon>Veillonellaceae</taxon>
        <taxon>Megasphaera</taxon>
    </lineage>
</organism>
<dbReference type="GO" id="GO:0005524">
    <property type="term" value="F:ATP binding"/>
    <property type="evidence" value="ECO:0007669"/>
    <property type="project" value="UniProtKB-KW"/>
</dbReference>
<proteinExistence type="predicted"/>